<reference evidence="15" key="1">
    <citation type="submission" date="2017-01" db="EMBL/GenBank/DDBJ databases">
        <authorList>
            <person name="Varghese N."/>
            <person name="Submissions S."/>
        </authorList>
    </citation>
    <scope>NUCLEOTIDE SEQUENCE [LARGE SCALE GENOMIC DNA]</scope>
    <source>
        <strain evidence="15">UM1</strain>
    </source>
</reference>
<dbReference type="Proteomes" id="UP000241788">
    <property type="component" value="Unassembled WGS sequence"/>
</dbReference>
<evidence type="ECO:0000256" key="5">
    <source>
        <dbReference type="ARBA" id="ARBA00022448"/>
    </source>
</evidence>
<dbReference type="Gene3D" id="2.50.20.10">
    <property type="entry name" value="Lipoprotein localisation LolA/LolB/LppX"/>
    <property type="match status" value="1"/>
</dbReference>
<evidence type="ECO:0000256" key="8">
    <source>
        <dbReference type="ARBA" id="ARBA00023136"/>
    </source>
</evidence>
<name>A0A1N6TMB4_9GAMM</name>
<evidence type="ECO:0000256" key="10">
    <source>
        <dbReference type="ARBA" id="ARBA00023186"/>
    </source>
</evidence>
<keyword evidence="12 13" id="KW-0449">Lipoprotein</keyword>
<dbReference type="NCBIfam" id="TIGR00548">
    <property type="entry name" value="lolB"/>
    <property type="match status" value="1"/>
</dbReference>
<dbReference type="InterPro" id="IPR029046">
    <property type="entry name" value="LolA/LolB/LppX"/>
</dbReference>
<comment type="subcellular location">
    <subcellularLocation>
        <location evidence="1 13">Cell outer membrane</location>
        <topology evidence="1 13">Lipid-anchor</topology>
    </subcellularLocation>
</comment>
<keyword evidence="6 13" id="KW-0732">Signal</keyword>
<dbReference type="GO" id="GO:0044874">
    <property type="term" value="P:lipoprotein localization to outer membrane"/>
    <property type="evidence" value="ECO:0007669"/>
    <property type="project" value="UniProtKB-UniRule"/>
</dbReference>
<evidence type="ECO:0000256" key="9">
    <source>
        <dbReference type="ARBA" id="ARBA00023139"/>
    </source>
</evidence>
<evidence type="ECO:0000256" key="13">
    <source>
        <dbReference type="HAMAP-Rule" id="MF_00233"/>
    </source>
</evidence>
<dbReference type="PROSITE" id="PS51257">
    <property type="entry name" value="PROKAR_LIPOPROTEIN"/>
    <property type="match status" value="1"/>
</dbReference>
<keyword evidence="11 13" id="KW-0998">Cell outer membrane</keyword>
<keyword evidence="8 13" id="KW-0472">Membrane</keyword>
<evidence type="ECO:0000256" key="3">
    <source>
        <dbReference type="ARBA" id="ARBA00011245"/>
    </source>
</evidence>
<evidence type="ECO:0000256" key="4">
    <source>
        <dbReference type="ARBA" id="ARBA00016202"/>
    </source>
</evidence>
<evidence type="ECO:0000256" key="6">
    <source>
        <dbReference type="ARBA" id="ARBA00022729"/>
    </source>
</evidence>
<evidence type="ECO:0000256" key="2">
    <source>
        <dbReference type="ARBA" id="ARBA00009696"/>
    </source>
</evidence>
<keyword evidence="15" id="KW-1185">Reference proteome</keyword>
<keyword evidence="10 13" id="KW-0143">Chaperone</keyword>
<evidence type="ECO:0000256" key="1">
    <source>
        <dbReference type="ARBA" id="ARBA00004459"/>
    </source>
</evidence>
<evidence type="ECO:0000256" key="12">
    <source>
        <dbReference type="ARBA" id="ARBA00023288"/>
    </source>
</evidence>
<dbReference type="SUPFAM" id="SSF89392">
    <property type="entry name" value="Prokaryotic lipoproteins and lipoprotein localization factors"/>
    <property type="match status" value="1"/>
</dbReference>
<evidence type="ECO:0000313" key="14">
    <source>
        <dbReference type="EMBL" id="SIQ54550.1"/>
    </source>
</evidence>
<dbReference type="EMBL" id="FTLW01000003">
    <property type="protein sequence ID" value="SIQ54550.1"/>
    <property type="molecule type" value="Genomic_DNA"/>
</dbReference>
<proteinExistence type="inferred from homology"/>
<dbReference type="InterPro" id="IPR004565">
    <property type="entry name" value="OM_lipoprot_LolB"/>
</dbReference>
<keyword evidence="7 13" id="KW-0653">Protein transport</keyword>
<gene>
    <name evidence="13" type="primary">lolB</name>
    <name evidence="14" type="ORF">SAMN05421546_1418</name>
</gene>
<keyword evidence="5 13" id="KW-0813">Transport</keyword>
<organism evidence="14 15">
    <name type="scientific">Solilutibacter tolerans</name>
    <dbReference type="NCBI Taxonomy" id="1604334"/>
    <lineage>
        <taxon>Bacteria</taxon>
        <taxon>Pseudomonadati</taxon>
        <taxon>Pseudomonadota</taxon>
        <taxon>Gammaproteobacteria</taxon>
        <taxon>Lysobacterales</taxon>
        <taxon>Lysobacteraceae</taxon>
        <taxon>Solilutibacter</taxon>
    </lineage>
</organism>
<evidence type="ECO:0000313" key="15">
    <source>
        <dbReference type="Proteomes" id="UP000241788"/>
    </source>
</evidence>
<evidence type="ECO:0000256" key="7">
    <source>
        <dbReference type="ARBA" id="ARBA00022927"/>
    </source>
</evidence>
<dbReference type="GO" id="GO:0009279">
    <property type="term" value="C:cell outer membrane"/>
    <property type="evidence" value="ECO:0007669"/>
    <property type="project" value="UniProtKB-SubCell"/>
</dbReference>
<evidence type="ECO:0000256" key="11">
    <source>
        <dbReference type="ARBA" id="ARBA00023237"/>
    </source>
</evidence>
<comment type="similarity">
    <text evidence="2 13">Belongs to the LolB family.</text>
</comment>
<dbReference type="CDD" id="cd16326">
    <property type="entry name" value="LolB"/>
    <property type="match status" value="1"/>
</dbReference>
<dbReference type="RefSeq" id="WP_076586719.1">
    <property type="nucleotide sequence ID" value="NZ_FTLW01000003.1"/>
</dbReference>
<comment type="subunit">
    <text evidence="3 13">Monomer.</text>
</comment>
<dbReference type="AlphaFoldDB" id="A0A1N6TMB4"/>
<dbReference type="STRING" id="1604334.SAMN05421546_1418"/>
<dbReference type="Pfam" id="PF03550">
    <property type="entry name" value="LolB"/>
    <property type="match status" value="1"/>
</dbReference>
<protein>
    <recommendedName>
        <fullName evidence="4 13">Outer-membrane lipoprotein LolB</fullName>
    </recommendedName>
</protein>
<accession>A0A1N6TMB4</accession>
<sequence length="219" mass="23426">MTMRHPYTLTAAVTLAALLAGCAGQQTRSLPAYASVCDVAEMSVVCSATLAAHKASVAARGEDVWSMQARAAISTGKNAGNARIDWQQRGPLDYSVTLSAPITRQSWQLDVANQKATITGLEGGPRSGVDAATLLREATGWDIPVQSMRFWLRGTAATHPVPTGYVFGSGTDLIRLDQDGWRIDFEQHRSDGLPGRITATRGDSRVRLVIDQWSDATGG</sequence>
<comment type="function">
    <text evidence="13">Plays a critical role in the incorporation of lipoproteins in the outer membrane after they are released by the LolA protein.</text>
</comment>
<keyword evidence="9 13" id="KW-0564">Palmitate</keyword>
<dbReference type="GO" id="GO:0015031">
    <property type="term" value="P:protein transport"/>
    <property type="evidence" value="ECO:0007669"/>
    <property type="project" value="UniProtKB-KW"/>
</dbReference>
<dbReference type="HAMAP" id="MF_00233">
    <property type="entry name" value="LolB"/>
    <property type="match status" value="1"/>
</dbReference>